<feature type="transmembrane region" description="Helical" evidence="8">
    <location>
        <begin position="373"/>
        <end position="395"/>
    </location>
</feature>
<proteinExistence type="predicted"/>
<organism evidence="9 10">
    <name type="scientific">Psophocarpus tetragonolobus</name>
    <name type="common">Winged bean</name>
    <name type="synonym">Dolichos tetragonolobus</name>
    <dbReference type="NCBI Taxonomy" id="3891"/>
    <lineage>
        <taxon>Eukaryota</taxon>
        <taxon>Viridiplantae</taxon>
        <taxon>Streptophyta</taxon>
        <taxon>Embryophyta</taxon>
        <taxon>Tracheophyta</taxon>
        <taxon>Spermatophyta</taxon>
        <taxon>Magnoliopsida</taxon>
        <taxon>eudicotyledons</taxon>
        <taxon>Gunneridae</taxon>
        <taxon>Pentapetalae</taxon>
        <taxon>rosids</taxon>
        <taxon>fabids</taxon>
        <taxon>Fabales</taxon>
        <taxon>Fabaceae</taxon>
        <taxon>Papilionoideae</taxon>
        <taxon>50 kb inversion clade</taxon>
        <taxon>NPAAA clade</taxon>
        <taxon>indigoferoid/millettioid clade</taxon>
        <taxon>Phaseoleae</taxon>
        <taxon>Psophocarpus</taxon>
    </lineage>
</organism>
<evidence type="ECO:0000256" key="5">
    <source>
        <dbReference type="ARBA" id="ARBA00022692"/>
    </source>
</evidence>
<evidence type="ECO:0000256" key="7">
    <source>
        <dbReference type="ARBA" id="ARBA00023136"/>
    </source>
</evidence>
<feature type="transmembrane region" description="Helical" evidence="8">
    <location>
        <begin position="303"/>
        <end position="328"/>
    </location>
</feature>
<keyword evidence="10" id="KW-1185">Reference proteome</keyword>
<dbReference type="Gene3D" id="1.20.1740.10">
    <property type="entry name" value="Amino acid/polyamine transporter I"/>
    <property type="match status" value="1"/>
</dbReference>
<sequence>MNMVGGTNTMQEVEDEEKVISMPWQEKKELVQKEEEVLRKDTQDLKRWIDMMEAMDDQQLKGFLENQTGDLKLTKVQKIKNKGQSTNNSKSSTSFHGILASVWKSYHSCLCYLHWQKKKPVIRRKHYARKAQKISTELSQKTSRVAEKKEGTVAGAVALIIGTSIGTGILALPEKAFPAGVIPSSISVIVCWIFLLIEAFVLIEINVVLMSKKRRKEEDNELDVISIRTMAQETLGNWGGTIATVAYAFLGYSSMVAYISKSGDILFQLINLPASIAGSLFTALFTMLVSIWGTRGTDRVNQYLTASMIGLLLAIEVLAIVLGGWSGVGGISNWTKIPPTIPVIIFSLVFHDITPFICSYLEGDIRRIKTSVFLGALVPLVAVLVWDAVALGLAAEAEQVVDPVELLYRLRWNGVSIMVAAFSLLAVGTSIIGTLLAFSEFFKEQLKNGIWHSPPTEKENWWGRNKINVTAVTMVVAPSLFVSTTFPDAFSAATGKRSFSFVALGDEGGYCMTVLYGVLPPAMAWAMYKREPELCSQKELLNANAALVVAELLACGIVVEQILQAILAVHG</sequence>
<feature type="transmembrane region" description="Helical" evidence="8">
    <location>
        <begin position="507"/>
        <end position="528"/>
    </location>
</feature>
<reference evidence="9 10" key="1">
    <citation type="submission" date="2024-01" db="EMBL/GenBank/DDBJ databases">
        <title>The genomes of 5 underutilized Papilionoideae crops provide insights into root nodulation and disease resistanc.</title>
        <authorList>
            <person name="Jiang F."/>
        </authorList>
    </citation>
    <scope>NUCLEOTIDE SEQUENCE [LARGE SCALE GENOMIC DNA]</scope>
    <source>
        <strain evidence="9">DUOXIRENSHENG_FW03</strain>
        <tissue evidence="9">Leaves</tissue>
    </source>
</reference>
<keyword evidence="4" id="KW-0997">Cell inner membrane</keyword>
<keyword evidence="7 8" id="KW-0472">Membrane</keyword>
<gene>
    <name evidence="9" type="ORF">VNO78_33137</name>
</gene>
<feature type="transmembrane region" description="Helical" evidence="8">
    <location>
        <begin position="184"/>
        <end position="209"/>
    </location>
</feature>
<keyword evidence="2" id="KW-0813">Transport</keyword>
<feature type="transmembrane region" description="Helical" evidence="8">
    <location>
        <begin position="151"/>
        <end position="172"/>
    </location>
</feature>
<feature type="transmembrane region" description="Helical" evidence="8">
    <location>
        <begin position="540"/>
        <end position="559"/>
    </location>
</feature>
<accession>A0AAN9NXF2</accession>
<protein>
    <recommendedName>
        <fullName evidence="11">Tyrosine-specific transport protein</fullName>
    </recommendedName>
</protein>
<dbReference type="InterPro" id="IPR018227">
    <property type="entry name" value="Amino_acid_transport_2"/>
</dbReference>
<feature type="transmembrane region" description="Helical" evidence="8">
    <location>
        <begin position="340"/>
        <end position="361"/>
    </location>
</feature>
<evidence type="ECO:0000256" key="1">
    <source>
        <dbReference type="ARBA" id="ARBA00004429"/>
    </source>
</evidence>
<dbReference type="PANTHER" id="PTHR32195:SF24">
    <property type="entry name" value="TRYPTOPHAN OR TYROSINE TRANSPORTER PROTEIN"/>
    <property type="match status" value="1"/>
</dbReference>
<evidence type="ECO:0008006" key="11">
    <source>
        <dbReference type="Google" id="ProtNLM"/>
    </source>
</evidence>
<evidence type="ECO:0000256" key="3">
    <source>
        <dbReference type="ARBA" id="ARBA00022475"/>
    </source>
</evidence>
<dbReference type="GO" id="GO:0005886">
    <property type="term" value="C:plasma membrane"/>
    <property type="evidence" value="ECO:0007669"/>
    <property type="project" value="UniProtKB-SubCell"/>
</dbReference>
<name>A0AAN9NXF2_PSOTE</name>
<evidence type="ECO:0000256" key="2">
    <source>
        <dbReference type="ARBA" id="ARBA00022448"/>
    </source>
</evidence>
<dbReference type="PANTHER" id="PTHR32195">
    <property type="entry name" value="OS07G0662800 PROTEIN"/>
    <property type="match status" value="1"/>
</dbReference>
<evidence type="ECO:0000256" key="6">
    <source>
        <dbReference type="ARBA" id="ARBA00022989"/>
    </source>
</evidence>
<dbReference type="GO" id="GO:0003333">
    <property type="term" value="P:amino acid transmembrane transport"/>
    <property type="evidence" value="ECO:0007669"/>
    <property type="project" value="InterPro"/>
</dbReference>
<feature type="transmembrane region" description="Helical" evidence="8">
    <location>
        <begin position="265"/>
        <end position="291"/>
    </location>
</feature>
<dbReference type="AlphaFoldDB" id="A0AAN9NXF2"/>
<dbReference type="EMBL" id="JAYMYS010000009">
    <property type="protein sequence ID" value="KAK7380622.1"/>
    <property type="molecule type" value="Genomic_DNA"/>
</dbReference>
<evidence type="ECO:0000313" key="9">
    <source>
        <dbReference type="EMBL" id="KAK7380622.1"/>
    </source>
</evidence>
<comment type="subcellular location">
    <subcellularLocation>
        <location evidence="1">Cell inner membrane</location>
        <topology evidence="1">Multi-pass membrane protein</topology>
    </subcellularLocation>
</comment>
<evidence type="ECO:0000256" key="4">
    <source>
        <dbReference type="ARBA" id="ARBA00022519"/>
    </source>
</evidence>
<feature type="transmembrane region" description="Helical" evidence="8">
    <location>
        <begin position="235"/>
        <end position="259"/>
    </location>
</feature>
<feature type="transmembrane region" description="Helical" evidence="8">
    <location>
        <begin position="415"/>
        <end position="438"/>
    </location>
</feature>
<keyword evidence="6 8" id="KW-1133">Transmembrane helix</keyword>
<evidence type="ECO:0000313" key="10">
    <source>
        <dbReference type="Proteomes" id="UP001386955"/>
    </source>
</evidence>
<dbReference type="Proteomes" id="UP001386955">
    <property type="component" value="Unassembled WGS sequence"/>
</dbReference>
<comment type="caution">
    <text evidence="9">The sequence shown here is derived from an EMBL/GenBank/DDBJ whole genome shotgun (WGS) entry which is preliminary data.</text>
</comment>
<feature type="transmembrane region" description="Helical" evidence="8">
    <location>
        <begin position="467"/>
        <end position="487"/>
    </location>
</feature>
<keyword evidence="5 8" id="KW-0812">Transmembrane</keyword>
<evidence type="ECO:0000256" key="8">
    <source>
        <dbReference type="SAM" id="Phobius"/>
    </source>
</evidence>
<dbReference type="Pfam" id="PF03222">
    <property type="entry name" value="Trp_Tyr_perm"/>
    <property type="match status" value="1"/>
</dbReference>
<keyword evidence="3" id="KW-1003">Cell membrane</keyword>